<dbReference type="PANTHER" id="PTHR31234">
    <property type="entry name" value="LATE EMBRYOGENESIS ABUNDANT (LEA) HYDROXYPROLINE-RICH GLYCOPROTEIN FAMILY"/>
    <property type="match status" value="1"/>
</dbReference>
<keyword evidence="5" id="KW-1185">Reference proteome</keyword>
<sequence length="209" mass="23418">MGGNHHNPPMQKKLISHRQRPTHLLIWFAAVICAILAVAVIIVGIAVFIGYLVIHPRIPYISVTDAYLNAFQYDTAGLLETQVTIVIRAENDNQKAHATFSDVGFTLVFDGIVIARLVAEAFDVRKNSSIDLPYVATSLPIPLDPEQMEYASLSLKEDRVMFELRGSARARWRVGLLGSVKFWCHLNCNLRFHPLNGTYVRSRCSSKAK</sequence>
<dbReference type="EMBL" id="JAAARO010000023">
    <property type="protein sequence ID" value="KAF5725790.1"/>
    <property type="molecule type" value="Genomic_DNA"/>
</dbReference>
<proteinExistence type="predicted"/>
<evidence type="ECO:0000256" key="2">
    <source>
        <dbReference type="ARBA" id="ARBA00023136"/>
    </source>
</evidence>
<dbReference type="Proteomes" id="UP000593562">
    <property type="component" value="Unassembled WGS sequence"/>
</dbReference>
<dbReference type="GO" id="GO:0098542">
    <property type="term" value="P:defense response to other organism"/>
    <property type="evidence" value="ECO:0007669"/>
    <property type="project" value="InterPro"/>
</dbReference>
<comment type="subcellular location">
    <subcellularLocation>
        <location evidence="1">Membrane</location>
    </subcellularLocation>
</comment>
<gene>
    <name evidence="4" type="ORF">HS088_TW23G00519</name>
</gene>
<organism evidence="4 5">
    <name type="scientific">Tripterygium wilfordii</name>
    <name type="common">Thunder God vine</name>
    <dbReference type="NCBI Taxonomy" id="458696"/>
    <lineage>
        <taxon>Eukaryota</taxon>
        <taxon>Viridiplantae</taxon>
        <taxon>Streptophyta</taxon>
        <taxon>Embryophyta</taxon>
        <taxon>Tracheophyta</taxon>
        <taxon>Spermatophyta</taxon>
        <taxon>Magnoliopsida</taxon>
        <taxon>eudicotyledons</taxon>
        <taxon>Gunneridae</taxon>
        <taxon>Pentapetalae</taxon>
        <taxon>rosids</taxon>
        <taxon>fabids</taxon>
        <taxon>Celastrales</taxon>
        <taxon>Celastraceae</taxon>
        <taxon>Tripterygium</taxon>
    </lineage>
</organism>
<feature type="transmembrane region" description="Helical" evidence="3">
    <location>
        <begin position="24"/>
        <end position="54"/>
    </location>
</feature>
<dbReference type="InterPro" id="IPR044839">
    <property type="entry name" value="NDR1-like"/>
</dbReference>
<keyword evidence="2 3" id="KW-0472">Membrane</keyword>
<evidence type="ECO:0000313" key="5">
    <source>
        <dbReference type="Proteomes" id="UP000593562"/>
    </source>
</evidence>
<accession>A0A7J7BV70</accession>
<evidence type="ECO:0000256" key="3">
    <source>
        <dbReference type="SAM" id="Phobius"/>
    </source>
</evidence>
<name>A0A7J7BV70_TRIWF</name>
<evidence type="ECO:0008006" key="6">
    <source>
        <dbReference type="Google" id="ProtNLM"/>
    </source>
</evidence>
<dbReference type="GO" id="GO:0005886">
    <property type="term" value="C:plasma membrane"/>
    <property type="evidence" value="ECO:0007669"/>
    <property type="project" value="TreeGrafter"/>
</dbReference>
<dbReference type="InParanoid" id="A0A7J7BV70"/>
<dbReference type="PANTHER" id="PTHR31234:SF66">
    <property type="entry name" value="LATE EMBRYOGENESIS ABUNDANT PROTEIN"/>
    <property type="match status" value="1"/>
</dbReference>
<keyword evidence="3" id="KW-0812">Transmembrane</keyword>
<protein>
    <recommendedName>
        <fullName evidence="6">Late embryogenesis abundant protein LEA-2 subgroup domain-containing protein</fullName>
    </recommendedName>
</protein>
<dbReference type="AlphaFoldDB" id="A0A7J7BV70"/>
<comment type="caution">
    <text evidence="4">The sequence shown here is derived from an EMBL/GenBank/DDBJ whole genome shotgun (WGS) entry which is preliminary data.</text>
</comment>
<dbReference type="FunCoup" id="A0A7J7BV70">
    <property type="interactions" value="104"/>
</dbReference>
<evidence type="ECO:0000256" key="1">
    <source>
        <dbReference type="ARBA" id="ARBA00004370"/>
    </source>
</evidence>
<evidence type="ECO:0000313" key="4">
    <source>
        <dbReference type="EMBL" id="KAF5725790.1"/>
    </source>
</evidence>
<dbReference type="OrthoDB" id="1875580at2759"/>
<reference evidence="4 5" key="1">
    <citation type="journal article" date="2020" name="Nat. Commun.">
        <title>Genome of Tripterygium wilfordii and identification of cytochrome P450 involved in triptolide biosynthesis.</title>
        <authorList>
            <person name="Tu L."/>
            <person name="Su P."/>
            <person name="Zhang Z."/>
            <person name="Gao L."/>
            <person name="Wang J."/>
            <person name="Hu T."/>
            <person name="Zhou J."/>
            <person name="Zhang Y."/>
            <person name="Zhao Y."/>
            <person name="Liu Y."/>
            <person name="Song Y."/>
            <person name="Tong Y."/>
            <person name="Lu Y."/>
            <person name="Yang J."/>
            <person name="Xu C."/>
            <person name="Jia M."/>
            <person name="Peters R.J."/>
            <person name="Huang L."/>
            <person name="Gao W."/>
        </authorList>
    </citation>
    <scope>NUCLEOTIDE SEQUENCE [LARGE SCALE GENOMIC DNA]</scope>
    <source>
        <strain evidence="5">cv. XIE 37</strain>
        <tissue evidence="4">Leaf</tissue>
    </source>
</reference>
<keyword evidence="3" id="KW-1133">Transmembrane helix</keyword>